<sequence>MPVFRVTLVFRPSLIEAQDEIYKFIDTAKKYTVNYVVEQPSPQIQYDDAKIVLNGDLKVLKSVLEETIKTHPNVKINLLNSDNLLAHYAVIEEDL</sequence>
<protein>
    <submittedName>
        <fullName evidence="1">Uncharacterized protein</fullName>
    </submittedName>
</protein>
<dbReference type="Proteomes" id="UP000634134">
    <property type="component" value="Unassembled WGS sequence"/>
</dbReference>
<organism evidence="1 2">
    <name type="scientific">Dyadobacter subterraneus</name>
    <dbReference type="NCBI Taxonomy" id="2773304"/>
    <lineage>
        <taxon>Bacteria</taxon>
        <taxon>Pseudomonadati</taxon>
        <taxon>Bacteroidota</taxon>
        <taxon>Cytophagia</taxon>
        <taxon>Cytophagales</taxon>
        <taxon>Spirosomataceae</taxon>
        <taxon>Dyadobacter</taxon>
    </lineage>
</organism>
<dbReference type="RefSeq" id="WP_194123825.1">
    <property type="nucleotide sequence ID" value="NZ_JACYGY010000002.1"/>
</dbReference>
<comment type="caution">
    <text evidence="1">The sequence shown here is derived from an EMBL/GenBank/DDBJ whole genome shotgun (WGS) entry which is preliminary data.</text>
</comment>
<gene>
    <name evidence="1" type="ORF">IEE83_26845</name>
</gene>
<reference evidence="2" key="1">
    <citation type="submission" date="2023-07" db="EMBL/GenBank/DDBJ databases">
        <title>Dyadobacter sp. nov 'subterranea' isolated from contaminted grondwater.</title>
        <authorList>
            <person name="Szabo I."/>
            <person name="Al-Omari J."/>
            <person name="Szerdahelyi S.G."/>
            <person name="Rado J."/>
        </authorList>
    </citation>
    <scope>NUCLEOTIDE SEQUENCE [LARGE SCALE GENOMIC DNA]</scope>
    <source>
        <strain evidence="2">UP-52</strain>
    </source>
</reference>
<keyword evidence="2" id="KW-1185">Reference proteome</keyword>
<evidence type="ECO:0000313" key="1">
    <source>
        <dbReference type="EMBL" id="MBE9465516.1"/>
    </source>
</evidence>
<name>A0ABR9WMC5_9BACT</name>
<evidence type="ECO:0000313" key="2">
    <source>
        <dbReference type="Proteomes" id="UP000634134"/>
    </source>
</evidence>
<proteinExistence type="predicted"/>
<accession>A0ABR9WMC5</accession>
<dbReference type="EMBL" id="JACYGY010000002">
    <property type="protein sequence ID" value="MBE9465516.1"/>
    <property type="molecule type" value="Genomic_DNA"/>
</dbReference>